<evidence type="ECO:0000256" key="3">
    <source>
        <dbReference type="ARBA" id="ARBA00022452"/>
    </source>
</evidence>
<dbReference type="InterPro" id="IPR023997">
    <property type="entry name" value="TonB-dep_OMP_SusC/RagA_CS"/>
</dbReference>
<gene>
    <name evidence="10" type="ORF">OU798_06270</name>
</gene>
<dbReference type="NCBIfam" id="TIGR04056">
    <property type="entry name" value="OMP_RagA_SusC"/>
    <property type="match status" value="1"/>
</dbReference>
<feature type="signal peptide" evidence="8">
    <location>
        <begin position="1"/>
        <end position="20"/>
    </location>
</feature>
<evidence type="ECO:0000313" key="11">
    <source>
        <dbReference type="Proteomes" id="UP001145087"/>
    </source>
</evidence>
<keyword evidence="5 7" id="KW-0472">Membrane</keyword>
<reference evidence="10" key="1">
    <citation type="submission" date="2022-11" db="EMBL/GenBank/DDBJ databases">
        <title>Marilongibacter aestuarii gen. nov., sp. nov., isolated from tidal flat sediment.</title>
        <authorList>
            <person name="Jiayan W."/>
        </authorList>
    </citation>
    <scope>NUCLEOTIDE SEQUENCE</scope>
    <source>
        <strain evidence="10">Z1-6</strain>
    </source>
</reference>
<keyword evidence="10" id="KW-0675">Receptor</keyword>
<keyword evidence="6 7" id="KW-0998">Cell outer membrane</keyword>
<dbReference type="EMBL" id="JAPOHD010000012">
    <property type="protein sequence ID" value="MCY1719940.1"/>
    <property type="molecule type" value="Genomic_DNA"/>
</dbReference>
<organism evidence="10 11">
    <name type="scientific">Draconibacterium aestuarii</name>
    <dbReference type="NCBI Taxonomy" id="2998507"/>
    <lineage>
        <taxon>Bacteria</taxon>
        <taxon>Pseudomonadati</taxon>
        <taxon>Bacteroidota</taxon>
        <taxon>Bacteroidia</taxon>
        <taxon>Marinilabiliales</taxon>
        <taxon>Prolixibacteraceae</taxon>
        <taxon>Draconibacterium</taxon>
    </lineage>
</organism>
<dbReference type="Pfam" id="PF13715">
    <property type="entry name" value="CarbopepD_reg_2"/>
    <property type="match status" value="1"/>
</dbReference>
<dbReference type="InterPro" id="IPR012910">
    <property type="entry name" value="Plug_dom"/>
</dbReference>
<sequence>MKRLLSILIVLVVFAGFASAQNITVIGTVTDSNGETLPGVNILIEGTSTGAITNMEGFYTLESGPEATLVFSFIGMTTVKEPVNGRTVINVTLSDDSHELEDIMVVAYGTTTKEAYTGAAEVVDNEIIENRPVTSFEKALQGTTAGLMVSSSSGQPGTSATVRIRGIGSLSANSSPLYVIDNVPMANALNDINPNDIESITVLKDAAAASLYGSRAANGVIIITTKNGSAGETRISFNAQVGVASRISDGYNLMNSTEFYQHSWQGLYNAALLDGKTTAEAKIYAHDNVEDIVGFNPFGVDDPLDNDGILKPGTKVITNTNWRDEVYKTGIIQNYNLNVSGGNDATKVYFSLGYLNDNGTTLSSDYTRYTAKVNVSHKVNSFITAGINNHLAYSETNAPPGGTQGANPVRSAEIINAASPVYNNDGSYNWENTASFDFNPVGLAELDLYEYKGKRAMTNAFINFDILPSLKFRTTGAIDYGSDKGVNYYNPFHGNGAGVNGRSSMSNTENLAWNISNILTWSRTKNESNIEVLAGQEAHGESYSVLSAGVTDFSIAGYPDLDWGAKPETPGSYTSEWNMISYLSQVKYNYGGRYYLSGSLREDGSSRFGKNNKYGLFYSLGASWRLSEESWMQQVNWLDNLKLRGSYGTSGNNNLGNYASLGLYGSGANYGGFPGLRPVQLANSDLSWEKISSLDIALESRFFNRLDANLDFYIKESDGLLFSKPLSAGTGFGSILTNLGAMKNTGFEATVSYDAVKRTNFKYTVGLNISTNKNTILSLTTDKIVSGTKLMEEGASIYQFYMIEWAGVNPDNGKPMWFVNAESDDDESSDIPDSAYDDPLETGRKVTSEYADAERVRLGTSLPDYFGGLTNNLEYKNFDLNFYFYFSVGGRVYNNDYATNMHDGTQPGANLSTDALNAWTPDNRYTDVPRYVTNSTDQGRQLSSRFLEDASYLRLKNISLGYNLPENLYSRLKLQGLRVFVSGENMLTFSKFKGFDPEGALNGTTSNSIPGVKVVTMGLKLDL</sequence>
<dbReference type="NCBIfam" id="TIGR04057">
    <property type="entry name" value="SusC_RagA_signa"/>
    <property type="match status" value="1"/>
</dbReference>
<dbReference type="RefSeq" id="WP_343332273.1">
    <property type="nucleotide sequence ID" value="NZ_JAPOHD010000012.1"/>
</dbReference>
<dbReference type="InterPro" id="IPR036942">
    <property type="entry name" value="Beta-barrel_TonB_sf"/>
</dbReference>
<evidence type="ECO:0000256" key="7">
    <source>
        <dbReference type="PROSITE-ProRule" id="PRU01360"/>
    </source>
</evidence>
<dbReference type="Gene3D" id="2.170.130.10">
    <property type="entry name" value="TonB-dependent receptor, plug domain"/>
    <property type="match status" value="1"/>
</dbReference>
<keyword evidence="8" id="KW-0732">Signal</keyword>
<keyword evidence="11" id="KW-1185">Reference proteome</keyword>
<dbReference type="SUPFAM" id="SSF49464">
    <property type="entry name" value="Carboxypeptidase regulatory domain-like"/>
    <property type="match status" value="1"/>
</dbReference>
<evidence type="ECO:0000256" key="1">
    <source>
        <dbReference type="ARBA" id="ARBA00004571"/>
    </source>
</evidence>
<dbReference type="Gene3D" id="2.60.40.1120">
    <property type="entry name" value="Carboxypeptidase-like, regulatory domain"/>
    <property type="match status" value="1"/>
</dbReference>
<dbReference type="GO" id="GO:0009279">
    <property type="term" value="C:cell outer membrane"/>
    <property type="evidence" value="ECO:0007669"/>
    <property type="project" value="UniProtKB-SubCell"/>
</dbReference>
<dbReference type="InterPro" id="IPR023996">
    <property type="entry name" value="TonB-dep_OMP_SusC/RagA"/>
</dbReference>
<accession>A0A9X3J6S4</accession>
<dbReference type="InterPro" id="IPR039426">
    <property type="entry name" value="TonB-dep_rcpt-like"/>
</dbReference>
<evidence type="ECO:0000256" key="4">
    <source>
        <dbReference type="ARBA" id="ARBA00022692"/>
    </source>
</evidence>
<evidence type="ECO:0000256" key="8">
    <source>
        <dbReference type="SAM" id="SignalP"/>
    </source>
</evidence>
<feature type="chain" id="PRO_5040929164" evidence="8">
    <location>
        <begin position="21"/>
        <end position="1023"/>
    </location>
</feature>
<dbReference type="Proteomes" id="UP001145087">
    <property type="component" value="Unassembled WGS sequence"/>
</dbReference>
<comment type="subcellular location">
    <subcellularLocation>
        <location evidence="1 7">Cell outer membrane</location>
        <topology evidence="1 7">Multi-pass membrane protein</topology>
    </subcellularLocation>
</comment>
<evidence type="ECO:0000256" key="5">
    <source>
        <dbReference type="ARBA" id="ARBA00023136"/>
    </source>
</evidence>
<evidence type="ECO:0000256" key="6">
    <source>
        <dbReference type="ARBA" id="ARBA00023237"/>
    </source>
</evidence>
<keyword evidence="2 7" id="KW-0813">Transport</keyword>
<dbReference type="Pfam" id="PF07715">
    <property type="entry name" value="Plug"/>
    <property type="match status" value="1"/>
</dbReference>
<dbReference type="AlphaFoldDB" id="A0A9X3J6S4"/>
<comment type="caution">
    <text evidence="10">The sequence shown here is derived from an EMBL/GenBank/DDBJ whole genome shotgun (WGS) entry which is preliminary data.</text>
</comment>
<protein>
    <submittedName>
        <fullName evidence="10">TonB-dependent receptor</fullName>
    </submittedName>
</protein>
<dbReference type="InterPro" id="IPR008969">
    <property type="entry name" value="CarboxyPept-like_regulatory"/>
</dbReference>
<keyword evidence="4 7" id="KW-0812">Transmembrane</keyword>
<dbReference type="Gene3D" id="2.40.170.20">
    <property type="entry name" value="TonB-dependent receptor, beta-barrel domain"/>
    <property type="match status" value="1"/>
</dbReference>
<keyword evidence="3 7" id="KW-1134">Transmembrane beta strand</keyword>
<name>A0A9X3J6S4_9BACT</name>
<dbReference type="PROSITE" id="PS52016">
    <property type="entry name" value="TONB_DEPENDENT_REC_3"/>
    <property type="match status" value="1"/>
</dbReference>
<feature type="domain" description="TonB-dependent receptor plug" evidence="9">
    <location>
        <begin position="114"/>
        <end position="220"/>
    </location>
</feature>
<dbReference type="SUPFAM" id="SSF56935">
    <property type="entry name" value="Porins"/>
    <property type="match status" value="1"/>
</dbReference>
<evidence type="ECO:0000256" key="2">
    <source>
        <dbReference type="ARBA" id="ARBA00022448"/>
    </source>
</evidence>
<evidence type="ECO:0000313" key="10">
    <source>
        <dbReference type="EMBL" id="MCY1719940.1"/>
    </source>
</evidence>
<dbReference type="InterPro" id="IPR037066">
    <property type="entry name" value="Plug_dom_sf"/>
</dbReference>
<proteinExistence type="inferred from homology"/>
<evidence type="ECO:0000259" key="9">
    <source>
        <dbReference type="Pfam" id="PF07715"/>
    </source>
</evidence>
<comment type="similarity">
    <text evidence="7">Belongs to the TonB-dependent receptor family.</text>
</comment>